<dbReference type="EMBL" id="JAINUG010000356">
    <property type="protein sequence ID" value="KAJ8377370.1"/>
    <property type="molecule type" value="Genomic_DNA"/>
</dbReference>
<dbReference type="GO" id="GO:0007586">
    <property type="term" value="P:digestion"/>
    <property type="evidence" value="ECO:0007669"/>
    <property type="project" value="InterPro"/>
</dbReference>
<evidence type="ECO:0000256" key="1">
    <source>
        <dbReference type="ARBA" id="ARBA00004613"/>
    </source>
</evidence>
<name>A0AAD7RCF6_9TELE</name>
<evidence type="ECO:0000313" key="11">
    <source>
        <dbReference type="Proteomes" id="UP001221898"/>
    </source>
</evidence>
<feature type="chain" id="PRO_5042091952" description="Gastrin/cholecystokinin peptide hormone domain-containing protein" evidence="8">
    <location>
        <begin position="20"/>
        <end position="114"/>
    </location>
</feature>
<comment type="subcellular location">
    <subcellularLocation>
        <location evidence="1 7">Secreted</location>
    </subcellularLocation>
</comment>
<sequence length="114" mass="13077">MRAASGFFALCVAVPLSQSENDRDRAPEQKIQSWGREAMERISRGEKALKTRVSRQERIGSLTDDQRDYMSKQILQAISEMMNKEGCFGDHPLSDREYQGWMDFGRRSAEEGLD</sequence>
<evidence type="ECO:0000256" key="4">
    <source>
        <dbReference type="ARBA" id="ARBA00022641"/>
    </source>
</evidence>
<dbReference type="PROSITE" id="PS00259">
    <property type="entry name" value="GASTRIN"/>
    <property type="match status" value="1"/>
</dbReference>
<comment type="similarity">
    <text evidence="2 7">Belongs to the gastrin/cholecystokinin family.</text>
</comment>
<feature type="signal peptide" evidence="8">
    <location>
        <begin position="1"/>
        <end position="19"/>
    </location>
</feature>
<dbReference type="GO" id="GO:0030424">
    <property type="term" value="C:axon"/>
    <property type="evidence" value="ECO:0007669"/>
    <property type="project" value="TreeGrafter"/>
</dbReference>
<proteinExistence type="inferred from homology"/>
<keyword evidence="11" id="KW-1185">Reference proteome</keyword>
<comment type="caution">
    <text evidence="10">The sequence shown here is derived from an EMBL/GenBank/DDBJ whole genome shotgun (WGS) entry which is preliminary data.</text>
</comment>
<evidence type="ECO:0000256" key="2">
    <source>
        <dbReference type="ARBA" id="ARBA00006273"/>
    </source>
</evidence>
<feature type="domain" description="Gastrin/cholecystokinin peptide hormone" evidence="9">
    <location>
        <begin position="11"/>
        <end position="111"/>
    </location>
</feature>
<accession>A0AAD7RCF6</accession>
<dbReference type="PANTHER" id="PTHR10786:SF0">
    <property type="entry name" value="CHOLECYSTOKININ"/>
    <property type="match status" value="1"/>
</dbReference>
<dbReference type="PANTHER" id="PTHR10786">
    <property type="entry name" value="CHOLECYSTOKININ"/>
    <property type="match status" value="1"/>
</dbReference>
<protein>
    <recommendedName>
        <fullName evidence="9">Gastrin/cholecystokinin peptide hormone domain-containing protein</fullName>
    </recommendedName>
</protein>
<evidence type="ECO:0000256" key="3">
    <source>
        <dbReference type="ARBA" id="ARBA00022525"/>
    </source>
</evidence>
<evidence type="ECO:0000259" key="9">
    <source>
        <dbReference type="Pfam" id="PF00918"/>
    </source>
</evidence>
<reference evidence="10" key="1">
    <citation type="journal article" date="2023" name="Science">
        <title>Genome structures resolve the early diversification of teleost fishes.</title>
        <authorList>
            <person name="Parey E."/>
            <person name="Louis A."/>
            <person name="Montfort J."/>
            <person name="Bouchez O."/>
            <person name="Roques C."/>
            <person name="Iampietro C."/>
            <person name="Lluch J."/>
            <person name="Castinel A."/>
            <person name="Donnadieu C."/>
            <person name="Desvignes T."/>
            <person name="Floi Bucao C."/>
            <person name="Jouanno E."/>
            <person name="Wen M."/>
            <person name="Mejri S."/>
            <person name="Dirks R."/>
            <person name="Jansen H."/>
            <person name="Henkel C."/>
            <person name="Chen W.J."/>
            <person name="Zahm M."/>
            <person name="Cabau C."/>
            <person name="Klopp C."/>
            <person name="Thompson A.W."/>
            <person name="Robinson-Rechavi M."/>
            <person name="Braasch I."/>
            <person name="Lecointre G."/>
            <person name="Bobe J."/>
            <person name="Postlethwait J.H."/>
            <person name="Berthelot C."/>
            <person name="Roest Crollius H."/>
            <person name="Guiguen Y."/>
        </authorList>
    </citation>
    <scope>NUCLEOTIDE SEQUENCE</scope>
    <source>
        <strain evidence="10">NC1722</strain>
    </source>
</reference>
<evidence type="ECO:0000256" key="8">
    <source>
        <dbReference type="SAM" id="SignalP"/>
    </source>
</evidence>
<keyword evidence="8" id="KW-0732">Signal</keyword>
<evidence type="ECO:0000256" key="6">
    <source>
        <dbReference type="ARBA" id="ARBA00022815"/>
    </source>
</evidence>
<organism evidence="10 11">
    <name type="scientific">Aldrovandia affinis</name>
    <dbReference type="NCBI Taxonomy" id="143900"/>
    <lineage>
        <taxon>Eukaryota</taxon>
        <taxon>Metazoa</taxon>
        <taxon>Chordata</taxon>
        <taxon>Craniata</taxon>
        <taxon>Vertebrata</taxon>
        <taxon>Euteleostomi</taxon>
        <taxon>Actinopterygii</taxon>
        <taxon>Neopterygii</taxon>
        <taxon>Teleostei</taxon>
        <taxon>Notacanthiformes</taxon>
        <taxon>Halosauridae</taxon>
        <taxon>Aldrovandia</taxon>
    </lineage>
</organism>
<keyword evidence="3" id="KW-0964">Secreted</keyword>
<dbReference type="Pfam" id="PF00918">
    <property type="entry name" value="Gastrin"/>
    <property type="match status" value="1"/>
</dbReference>
<keyword evidence="6" id="KW-0027">Amidation</keyword>
<keyword evidence="5" id="KW-0165">Cleavage on pair of basic residues</keyword>
<evidence type="ECO:0000256" key="7">
    <source>
        <dbReference type="RuleBase" id="RU004362"/>
    </source>
</evidence>
<dbReference type="GO" id="GO:0005184">
    <property type="term" value="F:neuropeptide hormone activity"/>
    <property type="evidence" value="ECO:0007669"/>
    <property type="project" value="InterPro"/>
</dbReference>
<gene>
    <name evidence="10" type="ORF">AAFF_G00260990</name>
</gene>
<evidence type="ECO:0000313" key="10">
    <source>
        <dbReference type="EMBL" id="KAJ8377370.1"/>
    </source>
</evidence>
<keyword evidence="4" id="KW-0765">Sulfation</keyword>
<evidence type="ECO:0000256" key="5">
    <source>
        <dbReference type="ARBA" id="ARBA00022685"/>
    </source>
</evidence>
<dbReference type="AlphaFoldDB" id="A0AAD7RCF6"/>
<dbReference type="InterPro" id="IPR013152">
    <property type="entry name" value="Gastrin/cholecystokinin_CS"/>
</dbReference>
<dbReference type="InterPro" id="IPR015499">
    <property type="entry name" value="CCK-like"/>
</dbReference>
<dbReference type="InterPro" id="IPR001651">
    <property type="entry name" value="Gastrin/CCK"/>
</dbReference>
<dbReference type="Proteomes" id="UP001221898">
    <property type="component" value="Unassembled WGS sequence"/>
</dbReference>
<dbReference type="GO" id="GO:0005615">
    <property type="term" value="C:extracellular space"/>
    <property type="evidence" value="ECO:0007669"/>
    <property type="project" value="TreeGrafter"/>
</dbReference>